<evidence type="ECO:0008006" key="3">
    <source>
        <dbReference type="Google" id="ProtNLM"/>
    </source>
</evidence>
<evidence type="ECO:0000313" key="1">
    <source>
        <dbReference type="EMBL" id="EEF57286.1"/>
    </source>
</evidence>
<accession>B9XS76</accession>
<evidence type="ECO:0000313" key="2">
    <source>
        <dbReference type="Proteomes" id="UP000003688"/>
    </source>
</evidence>
<dbReference type="Proteomes" id="UP000003688">
    <property type="component" value="Unassembled WGS sequence"/>
</dbReference>
<dbReference type="EMBL" id="ABOX02000075">
    <property type="protein sequence ID" value="EEF57286.1"/>
    <property type="molecule type" value="Genomic_DNA"/>
</dbReference>
<name>B9XS76_PEDPL</name>
<sequence length="163" mass="18021">MSKGLNISFFGSSLVSAYWNGAATYYRGLIRALHERGHRVTFYEPDAYNRQQHLDILDPDWAKVVVYPGNDDSAALKAVESARGEDLIIKASGVGVYDELLERAVLDLQTPETLVAFLDVDAPATLDRIQKSPDDPFRKLVSQYDLILTYGGGKPVIKAYIAA</sequence>
<reference evidence="1 2" key="1">
    <citation type="journal article" date="2011" name="J. Bacteriol.">
        <title>Genome sequence of 'Pedosphaera parvula' Ellin514, an aerobic Verrucomicrobial isolate from pasture soil.</title>
        <authorList>
            <person name="Kant R."/>
            <person name="van Passel M.W."/>
            <person name="Sangwan P."/>
            <person name="Palva A."/>
            <person name="Lucas S."/>
            <person name="Copeland A."/>
            <person name="Lapidus A."/>
            <person name="Glavina Del Rio T."/>
            <person name="Dalin E."/>
            <person name="Tice H."/>
            <person name="Bruce D."/>
            <person name="Goodwin L."/>
            <person name="Pitluck S."/>
            <person name="Chertkov O."/>
            <person name="Larimer F.W."/>
            <person name="Land M.L."/>
            <person name="Hauser L."/>
            <person name="Brettin T.S."/>
            <person name="Detter J.C."/>
            <person name="Han S."/>
            <person name="de Vos W.M."/>
            <person name="Janssen P.H."/>
            <person name="Smidt H."/>
        </authorList>
    </citation>
    <scope>NUCLEOTIDE SEQUENCE [LARGE SCALE GENOMIC DNA]</scope>
    <source>
        <strain evidence="1 2">Ellin514</strain>
    </source>
</reference>
<comment type="caution">
    <text evidence="1">The sequence shown here is derived from an EMBL/GenBank/DDBJ whole genome shotgun (WGS) entry which is preliminary data.</text>
</comment>
<protein>
    <recommendedName>
        <fullName evidence="3">Glycosyltransferase</fullName>
    </recommendedName>
</protein>
<proteinExistence type="predicted"/>
<dbReference type="AlphaFoldDB" id="B9XS76"/>
<feature type="non-terminal residue" evidence="1">
    <location>
        <position position="163"/>
    </location>
</feature>
<gene>
    <name evidence="1" type="ORF">Cflav_PD0380</name>
</gene>
<dbReference type="STRING" id="320771.Cflav_PD0380"/>
<organism evidence="1 2">
    <name type="scientific">Pedosphaera parvula (strain Ellin514)</name>
    <dbReference type="NCBI Taxonomy" id="320771"/>
    <lineage>
        <taxon>Bacteria</taxon>
        <taxon>Pseudomonadati</taxon>
        <taxon>Verrucomicrobiota</taxon>
        <taxon>Pedosphaerae</taxon>
        <taxon>Pedosphaerales</taxon>
        <taxon>Pedosphaeraceae</taxon>
        <taxon>Pedosphaera</taxon>
    </lineage>
</organism>
<keyword evidence="2" id="KW-1185">Reference proteome</keyword>